<dbReference type="EMBL" id="CAJNOR010000234">
    <property type="protein sequence ID" value="CAF0850031.1"/>
    <property type="molecule type" value="Genomic_DNA"/>
</dbReference>
<feature type="region of interest" description="Disordered" evidence="1">
    <location>
        <begin position="66"/>
        <end position="94"/>
    </location>
</feature>
<reference evidence="2" key="1">
    <citation type="submission" date="2021-02" db="EMBL/GenBank/DDBJ databases">
        <authorList>
            <person name="Nowell W R."/>
        </authorList>
    </citation>
    <scope>NUCLEOTIDE SEQUENCE</scope>
</reference>
<name>A0A813W2V7_ADIRI</name>
<dbReference type="AlphaFoldDB" id="A0A813W2V7"/>
<protein>
    <submittedName>
        <fullName evidence="2">Uncharacterized protein</fullName>
    </submittedName>
</protein>
<proteinExistence type="predicted"/>
<keyword evidence="3" id="KW-1185">Reference proteome</keyword>
<evidence type="ECO:0000313" key="3">
    <source>
        <dbReference type="Proteomes" id="UP000663828"/>
    </source>
</evidence>
<dbReference type="Proteomes" id="UP000663828">
    <property type="component" value="Unassembled WGS sequence"/>
</dbReference>
<evidence type="ECO:0000313" key="2">
    <source>
        <dbReference type="EMBL" id="CAF0850031.1"/>
    </source>
</evidence>
<comment type="caution">
    <text evidence="2">The sequence shown here is derived from an EMBL/GenBank/DDBJ whole genome shotgun (WGS) entry which is preliminary data.</text>
</comment>
<feature type="compositionally biased region" description="Polar residues" evidence="1">
    <location>
        <begin position="77"/>
        <end position="87"/>
    </location>
</feature>
<gene>
    <name evidence="2" type="ORF">XAT740_LOCUS5431</name>
</gene>
<evidence type="ECO:0000256" key="1">
    <source>
        <dbReference type="SAM" id="MobiDB-lite"/>
    </source>
</evidence>
<sequence>MNRGGRFVDLDLEEIHVSDPSIGLFDLGSQSSEAQRKILLEREHRTKLQKEVNEFKELNGKLLRSNRQSRSELNELRNANVQGVISNTKKDHYK</sequence>
<organism evidence="2 3">
    <name type="scientific">Adineta ricciae</name>
    <name type="common">Rotifer</name>
    <dbReference type="NCBI Taxonomy" id="249248"/>
    <lineage>
        <taxon>Eukaryota</taxon>
        <taxon>Metazoa</taxon>
        <taxon>Spiralia</taxon>
        <taxon>Gnathifera</taxon>
        <taxon>Rotifera</taxon>
        <taxon>Eurotatoria</taxon>
        <taxon>Bdelloidea</taxon>
        <taxon>Adinetida</taxon>
        <taxon>Adinetidae</taxon>
        <taxon>Adineta</taxon>
    </lineage>
</organism>
<accession>A0A813W2V7</accession>